<feature type="domain" description="Cupin type-2" evidence="1">
    <location>
        <begin position="40"/>
        <end position="106"/>
    </location>
</feature>
<name>A0A0P6VNG0_9HYPH</name>
<dbReference type="InterPro" id="IPR014710">
    <property type="entry name" value="RmlC-like_jellyroll"/>
</dbReference>
<dbReference type="EMBL" id="LJYW01000001">
    <property type="protein sequence ID" value="KPL54366.1"/>
    <property type="molecule type" value="Genomic_DNA"/>
</dbReference>
<reference evidence="2 3" key="1">
    <citation type="submission" date="2015-09" db="EMBL/GenBank/DDBJ databases">
        <authorList>
            <person name="Jackson K.R."/>
            <person name="Lunt B.L."/>
            <person name="Fisher J.N.B."/>
            <person name="Gardner A.V."/>
            <person name="Bailey M.E."/>
            <person name="Deus L.M."/>
            <person name="Earl A.S."/>
            <person name="Gibby P.D."/>
            <person name="Hartmann K.A."/>
            <person name="Liu J.E."/>
            <person name="Manci A.M."/>
            <person name="Nielsen D.A."/>
            <person name="Solomon M.B."/>
            <person name="Breakwell D.P."/>
            <person name="Burnett S.H."/>
            <person name="Grose J.H."/>
        </authorList>
    </citation>
    <scope>NUCLEOTIDE SEQUENCE [LARGE SCALE GENOMIC DNA]</scope>
    <source>
        <strain evidence="2 3">16</strain>
    </source>
</reference>
<accession>A0A0P6VNG0</accession>
<dbReference type="STRING" id="665126.ABB55_20890"/>
<dbReference type="InterPro" id="IPR025499">
    <property type="entry name" value="KdgF"/>
</dbReference>
<dbReference type="InterPro" id="IPR052535">
    <property type="entry name" value="Bacilysin_H2HPP_isomerase"/>
</dbReference>
<organism evidence="2 3">
    <name type="scientific">Prosthecodimorpha hirschii</name>
    <dbReference type="NCBI Taxonomy" id="665126"/>
    <lineage>
        <taxon>Bacteria</taxon>
        <taxon>Pseudomonadati</taxon>
        <taxon>Pseudomonadota</taxon>
        <taxon>Alphaproteobacteria</taxon>
        <taxon>Hyphomicrobiales</taxon>
        <taxon>Ancalomicrobiaceae</taxon>
        <taxon>Prosthecodimorpha</taxon>
    </lineage>
</organism>
<dbReference type="Pfam" id="PF07883">
    <property type="entry name" value="Cupin_2"/>
    <property type="match status" value="1"/>
</dbReference>
<reference evidence="2 3" key="2">
    <citation type="submission" date="2015-10" db="EMBL/GenBank/DDBJ databases">
        <title>Draft Genome Sequence of Prosthecomicrobium hirschii ATCC 27832.</title>
        <authorList>
            <person name="Daniel J."/>
            <person name="Givan S.A."/>
            <person name="Brun Y.V."/>
            <person name="Brown P.J."/>
        </authorList>
    </citation>
    <scope>NUCLEOTIDE SEQUENCE [LARGE SCALE GENOMIC DNA]</scope>
    <source>
        <strain evidence="2 3">16</strain>
    </source>
</reference>
<dbReference type="PANTHER" id="PTHR40112:SF1">
    <property type="entry name" value="H2HPP ISOMERASE"/>
    <property type="match status" value="1"/>
</dbReference>
<evidence type="ECO:0000313" key="3">
    <source>
        <dbReference type="Proteomes" id="UP000048984"/>
    </source>
</evidence>
<gene>
    <name evidence="2" type="ORF">ABB55_20890</name>
</gene>
<dbReference type="PIRSF" id="PIRSF029883">
    <property type="entry name" value="KdgF"/>
    <property type="match status" value="1"/>
</dbReference>
<dbReference type="InterPro" id="IPR011051">
    <property type="entry name" value="RmlC_Cupin_sf"/>
</dbReference>
<dbReference type="Proteomes" id="UP000048984">
    <property type="component" value="Unassembled WGS sequence"/>
</dbReference>
<sequence>MVTVDKAAPFGKAAEIAWQDLGAGVKRRILCFDDHLMVVEVAFEAGAVGALHSHPHRQASYVQSGRFELTIDGQVAELGPGDVYFVSPDLVHGAVALEPGVLVDVFTPAREDFL</sequence>
<dbReference type="InterPro" id="IPR013096">
    <property type="entry name" value="Cupin_2"/>
</dbReference>
<dbReference type="Gene3D" id="2.60.120.10">
    <property type="entry name" value="Jelly Rolls"/>
    <property type="match status" value="1"/>
</dbReference>
<dbReference type="CDD" id="cd02238">
    <property type="entry name" value="cupin_KdgF"/>
    <property type="match status" value="1"/>
</dbReference>
<proteinExistence type="predicted"/>
<dbReference type="PANTHER" id="PTHR40112">
    <property type="entry name" value="H2HPP ISOMERASE"/>
    <property type="match status" value="1"/>
</dbReference>
<protein>
    <submittedName>
        <fullName evidence="2">Cupin</fullName>
    </submittedName>
</protein>
<dbReference type="AlphaFoldDB" id="A0A0P6VNG0"/>
<dbReference type="RefSeq" id="WP_054360534.1">
    <property type="nucleotide sequence ID" value="NZ_LJYW01000001.1"/>
</dbReference>
<dbReference type="SUPFAM" id="SSF51182">
    <property type="entry name" value="RmlC-like cupins"/>
    <property type="match status" value="1"/>
</dbReference>
<comment type="caution">
    <text evidence="2">The sequence shown here is derived from an EMBL/GenBank/DDBJ whole genome shotgun (WGS) entry which is preliminary data.</text>
</comment>
<keyword evidence="3" id="KW-1185">Reference proteome</keyword>
<evidence type="ECO:0000259" key="1">
    <source>
        <dbReference type="Pfam" id="PF07883"/>
    </source>
</evidence>
<evidence type="ECO:0000313" key="2">
    <source>
        <dbReference type="EMBL" id="KPL54366.1"/>
    </source>
</evidence>